<feature type="compositionally biased region" description="Low complexity" evidence="1">
    <location>
        <begin position="255"/>
        <end position="269"/>
    </location>
</feature>
<feature type="region of interest" description="Disordered" evidence="1">
    <location>
        <begin position="327"/>
        <end position="356"/>
    </location>
</feature>
<keyword evidence="3" id="KW-1185">Reference proteome</keyword>
<organism evidence="2 3">
    <name type="scientific">Cephalotrichum gorgonifer</name>
    <dbReference type="NCBI Taxonomy" id="2041049"/>
    <lineage>
        <taxon>Eukaryota</taxon>
        <taxon>Fungi</taxon>
        <taxon>Dikarya</taxon>
        <taxon>Ascomycota</taxon>
        <taxon>Pezizomycotina</taxon>
        <taxon>Sordariomycetes</taxon>
        <taxon>Hypocreomycetidae</taxon>
        <taxon>Microascales</taxon>
        <taxon>Microascaceae</taxon>
        <taxon>Cephalotrichum</taxon>
    </lineage>
</organism>
<name>A0AAE8T019_9PEZI</name>
<evidence type="ECO:0000313" key="2">
    <source>
        <dbReference type="EMBL" id="SPO06677.1"/>
    </source>
</evidence>
<dbReference type="EMBL" id="ONZQ02000016">
    <property type="protein sequence ID" value="SPO06677.1"/>
    <property type="molecule type" value="Genomic_DNA"/>
</dbReference>
<dbReference type="AlphaFoldDB" id="A0AAE8T019"/>
<proteinExistence type="predicted"/>
<evidence type="ECO:0000256" key="1">
    <source>
        <dbReference type="SAM" id="MobiDB-lite"/>
    </source>
</evidence>
<comment type="caution">
    <text evidence="2">The sequence shown here is derived from an EMBL/GenBank/DDBJ whole genome shotgun (WGS) entry which is preliminary data.</text>
</comment>
<gene>
    <name evidence="2" type="ORF">DNG_09369</name>
</gene>
<dbReference type="Proteomes" id="UP001187682">
    <property type="component" value="Unassembled WGS sequence"/>
</dbReference>
<feature type="region of interest" description="Disordered" evidence="1">
    <location>
        <begin position="188"/>
        <end position="212"/>
    </location>
</feature>
<feature type="region of interest" description="Disordered" evidence="1">
    <location>
        <begin position="252"/>
        <end position="291"/>
    </location>
</feature>
<accession>A0AAE8T019</accession>
<sequence>MAEREPEGESNPPRKRIAVAVSSTETPLRNDSGEFTYDLQSARTYQARGAMASMGPVPNQFPAEGIPAMASGEMLGPYRHGAGSAYPYAAAAKGYYGPAVSAWPHGYAEDGVDYGLQLGTTTKYEGGTSPATYLSMEHSYGFAGSATTGLVHRAAPAPAPLITAAAEIPNFSLSTVAASLPTQLHGGLSSKDRLLPGPSSRTLPSSAPYRGDYQTMTKLSSRTHGSPSVSAIADVAAYGSFDGAYSAQQQAVALPSHGSTTSSSSPSSSRGGADAYSPTGRPGSDMYSTASGRASDVYSSASDSIFSAAETSLRNQSSESELGYQYSNSRRDMGDDGGGGGASGQLANGHVYTSLPPPAGGGGYILGEVVEDRRVTAVNTA</sequence>
<evidence type="ECO:0000313" key="3">
    <source>
        <dbReference type="Proteomes" id="UP001187682"/>
    </source>
</evidence>
<protein>
    <submittedName>
        <fullName evidence="2">Uncharacterized protein</fullName>
    </submittedName>
</protein>
<reference evidence="2" key="1">
    <citation type="submission" date="2018-03" db="EMBL/GenBank/DDBJ databases">
        <authorList>
            <person name="Guldener U."/>
        </authorList>
    </citation>
    <scope>NUCLEOTIDE SEQUENCE</scope>
</reference>